<sequence length="119" mass="13219">MLIKQNRGRHWLSRQRRAAVALKVVGLGACLWLLVGLVFGEMGLLRYLDMREHAGRLEGELASLQAEKAALEKEVLRLQRDPAKIEQVARERLGYVRKGETVYQLTPGADDGGGGGERP</sequence>
<keyword evidence="4 8" id="KW-1133">Transmembrane helix</keyword>
<dbReference type="PANTHER" id="PTHR37485">
    <property type="entry name" value="CELL DIVISION PROTEIN FTSB"/>
    <property type="match status" value="1"/>
</dbReference>
<keyword evidence="1" id="KW-1003">Cell membrane</keyword>
<evidence type="ECO:0000256" key="5">
    <source>
        <dbReference type="ARBA" id="ARBA00023136"/>
    </source>
</evidence>
<evidence type="ECO:0000256" key="2">
    <source>
        <dbReference type="ARBA" id="ARBA00022618"/>
    </source>
</evidence>
<evidence type="ECO:0000313" key="10">
    <source>
        <dbReference type="Proteomes" id="UP000066284"/>
    </source>
</evidence>
<gene>
    <name evidence="9" type="ORF">NITINOP_2375</name>
</gene>
<evidence type="ECO:0000256" key="4">
    <source>
        <dbReference type="ARBA" id="ARBA00022989"/>
    </source>
</evidence>
<keyword evidence="5 8" id="KW-0472">Membrane</keyword>
<keyword evidence="7" id="KW-0175">Coiled coil</keyword>
<dbReference type="GO" id="GO:0030428">
    <property type="term" value="C:cell septum"/>
    <property type="evidence" value="ECO:0007669"/>
    <property type="project" value="TreeGrafter"/>
</dbReference>
<dbReference type="InterPro" id="IPR007060">
    <property type="entry name" value="FtsL/DivIC"/>
</dbReference>
<dbReference type="GO" id="GO:0043093">
    <property type="term" value="P:FtsZ-dependent cytokinesis"/>
    <property type="evidence" value="ECO:0007669"/>
    <property type="project" value="TreeGrafter"/>
</dbReference>
<dbReference type="InterPro" id="IPR023081">
    <property type="entry name" value="Cell_div_FtsB"/>
</dbReference>
<feature type="transmembrane region" description="Helical" evidence="8">
    <location>
        <begin position="20"/>
        <end position="40"/>
    </location>
</feature>
<feature type="coiled-coil region" evidence="7">
    <location>
        <begin position="47"/>
        <end position="81"/>
    </location>
</feature>
<evidence type="ECO:0000256" key="6">
    <source>
        <dbReference type="ARBA" id="ARBA00023306"/>
    </source>
</evidence>
<keyword evidence="2 9" id="KW-0132">Cell division</keyword>
<evidence type="ECO:0000256" key="3">
    <source>
        <dbReference type="ARBA" id="ARBA00022692"/>
    </source>
</evidence>
<organism evidence="9 10">
    <name type="scientific">Candidatus Nitrospira inopinata</name>
    <dbReference type="NCBI Taxonomy" id="1715989"/>
    <lineage>
        <taxon>Bacteria</taxon>
        <taxon>Pseudomonadati</taxon>
        <taxon>Nitrospirota</taxon>
        <taxon>Nitrospiria</taxon>
        <taxon>Nitrospirales</taxon>
        <taxon>Nitrospiraceae</taxon>
        <taxon>Nitrospira</taxon>
    </lineage>
</organism>
<evidence type="ECO:0000313" key="9">
    <source>
        <dbReference type="EMBL" id="CUQ67347.1"/>
    </source>
</evidence>
<keyword evidence="3 8" id="KW-0812">Transmembrane</keyword>
<proteinExistence type="predicted"/>
<dbReference type="STRING" id="1715989.NITINOP_2375"/>
<evidence type="ECO:0000256" key="1">
    <source>
        <dbReference type="ARBA" id="ARBA00022475"/>
    </source>
</evidence>
<dbReference type="PANTHER" id="PTHR37485:SF1">
    <property type="entry name" value="CELL DIVISION PROTEIN FTSB"/>
    <property type="match status" value="1"/>
</dbReference>
<dbReference type="AlphaFoldDB" id="A0A0S4KSC5"/>
<dbReference type="Proteomes" id="UP000066284">
    <property type="component" value="Chromosome 1"/>
</dbReference>
<dbReference type="OrthoDB" id="9789040at2"/>
<dbReference type="KEGG" id="nio:NITINOP_2375"/>
<dbReference type="Pfam" id="PF04977">
    <property type="entry name" value="DivIC"/>
    <property type="match status" value="1"/>
</dbReference>
<name>A0A0S4KSC5_9BACT</name>
<evidence type="ECO:0000256" key="8">
    <source>
        <dbReference type="SAM" id="Phobius"/>
    </source>
</evidence>
<dbReference type="EMBL" id="LN885086">
    <property type="protein sequence ID" value="CUQ67347.1"/>
    <property type="molecule type" value="Genomic_DNA"/>
</dbReference>
<keyword evidence="10" id="KW-1185">Reference proteome</keyword>
<accession>A0A0S4KSC5</accession>
<keyword evidence="6" id="KW-0131">Cell cycle</keyword>
<dbReference type="RefSeq" id="WP_062485607.1">
    <property type="nucleotide sequence ID" value="NZ_LN885086.1"/>
</dbReference>
<reference evidence="10" key="1">
    <citation type="submission" date="2015-09" db="EMBL/GenBank/DDBJ databases">
        <authorList>
            <person name="Daims H."/>
        </authorList>
    </citation>
    <scope>NUCLEOTIDE SEQUENCE [LARGE SCALE GENOMIC DNA]</scope>
</reference>
<protein>
    <submittedName>
        <fullName evidence="9">Cell division protein FtsB homolog (Modular protein)</fullName>
    </submittedName>
</protein>
<evidence type="ECO:0000256" key="7">
    <source>
        <dbReference type="SAM" id="Coils"/>
    </source>
</evidence>